<evidence type="ECO:0000313" key="6">
    <source>
        <dbReference type="EMBL" id="CAB4174165.1"/>
    </source>
</evidence>
<evidence type="ECO:0000313" key="2">
    <source>
        <dbReference type="EMBL" id="CAB4135660.1"/>
    </source>
</evidence>
<feature type="region of interest" description="Disordered" evidence="1">
    <location>
        <begin position="1"/>
        <end position="31"/>
    </location>
</feature>
<evidence type="ECO:0000256" key="1">
    <source>
        <dbReference type="SAM" id="MobiDB-lite"/>
    </source>
</evidence>
<reference evidence="3" key="1">
    <citation type="submission" date="2020-04" db="EMBL/GenBank/DDBJ databases">
        <authorList>
            <person name="Chiriac C."/>
            <person name="Salcher M."/>
            <person name="Ghai R."/>
            <person name="Kavagutti S V."/>
        </authorList>
    </citation>
    <scope>NUCLEOTIDE SEQUENCE</scope>
</reference>
<dbReference type="EMBL" id="LR797130">
    <property type="protein sequence ID" value="CAB4188860.1"/>
    <property type="molecule type" value="Genomic_DNA"/>
</dbReference>
<evidence type="ECO:0000313" key="5">
    <source>
        <dbReference type="EMBL" id="CAB4161535.1"/>
    </source>
</evidence>
<evidence type="ECO:0000313" key="10">
    <source>
        <dbReference type="EMBL" id="CAB4216195.1"/>
    </source>
</evidence>
<evidence type="ECO:0000313" key="3">
    <source>
        <dbReference type="EMBL" id="CAB4146172.1"/>
    </source>
</evidence>
<evidence type="ECO:0000313" key="9">
    <source>
        <dbReference type="EMBL" id="CAB4191969.1"/>
    </source>
</evidence>
<evidence type="ECO:0000313" key="7">
    <source>
        <dbReference type="EMBL" id="CAB4179573.1"/>
    </source>
</evidence>
<dbReference type="EMBL" id="LR796548">
    <property type="protein sequence ID" value="CAB4150883.1"/>
    <property type="molecule type" value="Genomic_DNA"/>
</dbReference>
<evidence type="ECO:0000313" key="4">
    <source>
        <dbReference type="EMBL" id="CAB4150883.1"/>
    </source>
</evidence>
<dbReference type="EMBL" id="LR796917">
    <property type="protein sequence ID" value="CAB4174165.1"/>
    <property type="molecule type" value="Genomic_DNA"/>
</dbReference>
<dbReference type="EMBL" id="LR798423">
    <property type="protein sequence ID" value="CAB5230687.1"/>
    <property type="molecule type" value="Genomic_DNA"/>
</dbReference>
<dbReference type="EMBL" id="LR796980">
    <property type="protein sequence ID" value="CAB4179573.1"/>
    <property type="molecule type" value="Genomic_DNA"/>
</dbReference>
<dbReference type="EMBL" id="LR796709">
    <property type="protein sequence ID" value="CAB4161535.1"/>
    <property type="molecule type" value="Genomic_DNA"/>
</dbReference>
<name>A0A6J5MIY4_9CAUD</name>
<evidence type="ECO:0000313" key="11">
    <source>
        <dbReference type="EMBL" id="CAB4220053.1"/>
    </source>
</evidence>
<sequence length="66" mass="7989">MSWLDDIENEDNSKRNHPTMRNANKLTPKNHENISPYDWALDIDMNPDWASWDKEMKNFFGYKEEN</sequence>
<accession>A0A6J5MIY4</accession>
<evidence type="ECO:0000313" key="8">
    <source>
        <dbReference type="EMBL" id="CAB4188860.1"/>
    </source>
</evidence>
<feature type="compositionally biased region" description="Acidic residues" evidence="1">
    <location>
        <begin position="1"/>
        <end position="10"/>
    </location>
</feature>
<dbReference type="EMBL" id="LR797180">
    <property type="protein sequence ID" value="CAB4191969.1"/>
    <property type="molecule type" value="Genomic_DNA"/>
</dbReference>
<dbReference type="EMBL" id="LR797492">
    <property type="protein sequence ID" value="CAB4220053.1"/>
    <property type="molecule type" value="Genomic_DNA"/>
</dbReference>
<organism evidence="3">
    <name type="scientific">uncultured Caudovirales phage</name>
    <dbReference type="NCBI Taxonomy" id="2100421"/>
    <lineage>
        <taxon>Viruses</taxon>
        <taxon>Duplodnaviria</taxon>
        <taxon>Heunggongvirae</taxon>
        <taxon>Uroviricota</taxon>
        <taxon>Caudoviricetes</taxon>
        <taxon>Peduoviridae</taxon>
        <taxon>Maltschvirus</taxon>
        <taxon>Maltschvirus maltsch</taxon>
    </lineage>
</organism>
<dbReference type="EMBL" id="LR796305">
    <property type="protein sequence ID" value="CAB4135660.1"/>
    <property type="molecule type" value="Genomic_DNA"/>
</dbReference>
<protein>
    <submittedName>
        <fullName evidence="3">Uncharacterized protein</fullName>
    </submittedName>
</protein>
<proteinExistence type="predicted"/>
<evidence type="ECO:0000313" key="12">
    <source>
        <dbReference type="EMBL" id="CAB5230687.1"/>
    </source>
</evidence>
<dbReference type="EMBL" id="LR796461">
    <property type="protein sequence ID" value="CAB4146172.1"/>
    <property type="molecule type" value="Genomic_DNA"/>
</dbReference>
<gene>
    <name evidence="7" type="ORF">UFOVP1031_152</name>
    <name evidence="8" type="ORF">UFOVP1172_140</name>
    <name evidence="9" type="ORF">UFOVP1240_45</name>
    <name evidence="10" type="ORF">UFOVP1486_102</name>
    <name evidence="12" type="ORF">UFOVP1578_67</name>
    <name evidence="11" type="ORF">UFOVP1630_59</name>
    <name evidence="2" type="ORF">UFOVP288_62</name>
    <name evidence="3" type="ORF">UFOVP483_134</name>
    <name evidence="4" type="ORF">UFOVP573_53</name>
    <name evidence="5" type="ORF">UFOVP769_62</name>
    <name evidence="6" type="ORF">UFOVP962_30</name>
</gene>
<dbReference type="EMBL" id="LR797434">
    <property type="protein sequence ID" value="CAB4216195.1"/>
    <property type="molecule type" value="Genomic_DNA"/>
</dbReference>